<dbReference type="PANTHER" id="PTHR30349:SF64">
    <property type="entry name" value="PROPHAGE INTEGRASE INTD-RELATED"/>
    <property type="match status" value="1"/>
</dbReference>
<dbReference type="InterPro" id="IPR013762">
    <property type="entry name" value="Integrase-like_cat_sf"/>
</dbReference>
<dbReference type="InterPro" id="IPR002104">
    <property type="entry name" value="Integrase_catalytic"/>
</dbReference>
<organism evidence="6 7">
    <name type="scientific">Rhodobacter maris</name>
    <dbReference type="NCBI Taxonomy" id="446682"/>
    <lineage>
        <taxon>Bacteria</taxon>
        <taxon>Pseudomonadati</taxon>
        <taxon>Pseudomonadota</taxon>
        <taxon>Alphaproteobacteria</taxon>
        <taxon>Rhodobacterales</taxon>
        <taxon>Rhodobacter group</taxon>
        <taxon>Rhodobacter</taxon>
    </lineage>
</organism>
<evidence type="ECO:0000256" key="3">
    <source>
        <dbReference type="ARBA" id="ARBA00023125"/>
    </source>
</evidence>
<keyword evidence="2" id="KW-0229">DNA integration</keyword>
<dbReference type="Gene3D" id="1.10.150.130">
    <property type="match status" value="1"/>
</dbReference>
<keyword evidence="7" id="KW-1185">Reference proteome</keyword>
<evidence type="ECO:0000256" key="1">
    <source>
        <dbReference type="ARBA" id="ARBA00008857"/>
    </source>
</evidence>
<name>A0A285RQJ0_9RHOB</name>
<dbReference type="InterPro" id="IPR011010">
    <property type="entry name" value="DNA_brk_join_enz"/>
</dbReference>
<dbReference type="AlphaFoldDB" id="A0A285RQJ0"/>
<feature type="domain" description="Tyr recombinase" evidence="5">
    <location>
        <begin position="174"/>
        <end position="316"/>
    </location>
</feature>
<dbReference type="Proteomes" id="UP000219111">
    <property type="component" value="Unassembled WGS sequence"/>
</dbReference>
<dbReference type="GO" id="GO:0003677">
    <property type="term" value="F:DNA binding"/>
    <property type="evidence" value="ECO:0007669"/>
    <property type="project" value="UniProtKB-KW"/>
</dbReference>
<dbReference type="InterPro" id="IPR010998">
    <property type="entry name" value="Integrase_recombinase_N"/>
</dbReference>
<sequence>MKKYLWQHPSGRIYFRKKGMKLIRMTAPEGTEAFDRQYWEILTGRHFEAKTSWAALMDDYRTSDRWTSLKPRTRSDYDKVMEYLREKIGARDVKALTRADVIAAQKANAHRTRFANYIPQMLVVLCEHAIDLGWIQSNPAKGVRALKTPADRKKEHHPWPDWAVEKFRAEAQALPRLIFEIGVGSVQRPGDWVDFTWGDYDGDSLTLHQNKTGKALVLPCTVELKAALDREKARLGAVPIAARRILTQRNGNPMNYHYMATVLRKERVRLGLEAYDQHALRYRGVQELAWHGCTDEEIKAYSGHTTDAMVRKYAGEARQIMHARKARGKRQ</sequence>
<dbReference type="Pfam" id="PF00589">
    <property type="entry name" value="Phage_integrase"/>
    <property type="match status" value="1"/>
</dbReference>
<dbReference type="RefSeq" id="WP_245860855.1">
    <property type="nucleotide sequence ID" value="NZ_OBMT01000001.1"/>
</dbReference>
<comment type="similarity">
    <text evidence="1">Belongs to the 'phage' integrase family.</text>
</comment>
<gene>
    <name evidence="6" type="ORF">SAMN05877831_101527</name>
</gene>
<evidence type="ECO:0000313" key="6">
    <source>
        <dbReference type="EMBL" id="SOB94587.1"/>
    </source>
</evidence>
<keyword evidence="3" id="KW-0238">DNA-binding</keyword>
<dbReference type="SUPFAM" id="SSF56349">
    <property type="entry name" value="DNA breaking-rejoining enzymes"/>
    <property type="match status" value="1"/>
</dbReference>
<evidence type="ECO:0000313" key="7">
    <source>
        <dbReference type="Proteomes" id="UP000219111"/>
    </source>
</evidence>
<dbReference type="PANTHER" id="PTHR30349">
    <property type="entry name" value="PHAGE INTEGRASE-RELATED"/>
    <property type="match status" value="1"/>
</dbReference>
<keyword evidence="4" id="KW-0233">DNA recombination</keyword>
<dbReference type="Gene3D" id="1.10.443.10">
    <property type="entry name" value="Intergrase catalytic core"/>
    <property type="match status" value="1"/>
</dbReference>
<proteinExistence type="inferred from homology"/>
<evidence type="ECO:0000256" key="4">
    <source>
        <dbReference type="ARBA" id="ARBA00023172"/>
    </source>
</evidence>
<protein>
    <submittedName>
        <fullName evidence="6">Phage integrase family protein</fullName>
    </submittedName>
</protein>
<evidence type="ECO:0000259" key="5">
    <source>
        <dbReference type="Pfam" id="PF00589"/>
    </source>
</evidence>
<reference evidence="7" key="1">
    <citation type="submission" date="2017-08" db="EMBL/GenBank/DDBJ databases">
        <authorList>
            <person name="Varghese N."/>
            <person name="Submissions S."/>
        </authorList>
    </citation>
    <scope>NUCLEOTIDE SEQUENCE [LARGE SCALE GENOMIC DNA]</scope>
    <source>
        <strain evidence="7">JA276</strain>
    </source>
</reference>
<dbReference type="GO" id="GO:0006310">
    <property type="term" value="P:DNA recombination"/>
    <property type="evidence" value="ECO:0007669"/>
    <property type="project" value="UniProtKB-KW"/>
</dbReference>
<dbReference type="EMBL" id="OBMT01000001">
    <property type="protein sequence ID" value="SOB94587.1"/>
    <property type="molecule type" value="Genomic_DNA"/>
</dbReference>
<evidence type="ECO:0000256" key="2">
    <source>
        <dbReference type="ARBA" id="ARBA00022908"/>
    </source>
</evidence>
<dbReference type="InterPro" id="IPR050090">
    <property type="entry name" value="Tyrosine_recombinase_XerCD"/>
</dbReference>
<accession>A0A285RQJ0</accession>
<dbReference type="GO" id="GO:0015074">
    <property type="term" value="P:DNA integration"/>
    <property type="evidence" value="ECO:0007669"/>
    <property type="project" value="UniProtKB-KW"/>
</dbReference>